<dbReference type="InterPro" id="IPR036145">
    <property type="entry name" value="MinC_C_sf"/>
</dbReference>
<keyword evidence="11" id="KW-1185">Reference proteome</keyword>
<dbReference type="Pfam" id="PF03775">
    <property type="entry name" value="MinC_C"/>
    <property type="match status" value="1"/>
</dbReference>
<organism evidence="10 11">
    <name type="scientific">Plastoroseomonas hellenica</name>
    <dbReference type="NCBI Taxonomy" id="2687306"/>
    <lineage>
        <taxon>Bacteria</taxon>
        <taxon>Pseudomonadati</taxon>
        <taxon>Pseudomonadota</taxon>
        <taxon>Alphaproteobacteria</taxon>
        <taxon>Acetobacterales</taxon>
        <taxon>Acetobacteraceae</taxon>
        <taxon>Plastoroseomonas</taxon>
    </lineage>
</organism>
<feature type="compositionally biased region" description="Pro residues" evidence="7">
    <location>
        <begin position="129"/>
        <end position="141"/>
    </location>
</feature>
<comment type="caution">
    <text evidence="10">The sequence shown here is derived from an EMBL/GenBank/DDBJ whole genome shotgun (WGS) entry which is preliminary data.</text>
</comment>
<keyword evidence="3 6" id="KW-0717">Septation</keyword>
<dbReference type="EMBL" id="JAAGBB010000003">
    <property type="protein sequence ID" value="MBR0663452.1"/>
    <property type="molecule type" value="Genomic_DNA"/>
</dbReference>
<dbReference type="HAMAP" id="MF_00267">
    <property type="entry name" value="MinC"/>
    <property type="match status" value="1"/>
</dbReference>
<comment type="similarity">
    <text evidence="1 6">Belongs to the MinC family.</text>
</comment>
<feature type="domain" description="Septum formation inhibitor MinC N-terminal" evidence="9">
    <location>
        <begin position="12"/>
        <end position="84"/>
    </location>
</feature>
<dbReference type="Pfam" id="PF05209">
    <property type="entry name" value="MinC_N"/>
    <property type="match status" value="1"/>
</dbReference>
<dbReference type="Proteomes" id="UP001196870">
    <property type="component" value="Unassembled WGS sequence"/>
</dbReference>
<gene>
    <name evidence="6 10" type="primary">minC</name>
    <name evidence="10" type="ORF">GXW71_03690</name>
</gene>
<dbReference type="InterPro" id="IPR005526">
    <property type="entry name" value="Septum_form_inhib_MinC_C"/>
</dbReference>
<dbReference type="InterPro" id="IPR013033">
    <property type="entry name" value="MinC"/>
</dbReference>
<evidence type="ECO:0000256" key="5">
    <source>
        <dbReference type="ARBA" id="ARBA00025606"/>
    </source>
</evidence>
<feature type="region of interest" description="Disordered" evidence="7">
    <location>
        <begin position="104"/>
        <end position="147"/>
    </location>
</feature>
<dbReference type="PANTHER" id="PTHR34108:SF1">
    <property type="entry name" value="SEPTUM SITE-DETERMINING PROTEIN MINC"/>
    <property type="match status" value="1"/>
</dbReference>
<comment type="subunit">
    <text evidence="6">Interacts with MinD and FtsZ.</text>
</comment>
<dbReference type="Gene3D" id="2.160.20.70">
    <property type="match status" value="1"/>
</dbReference>
<dbReference type="RefSeq" id="WP_211851038.1">
    <property type="nucleotide sequence ID" value="NZ_JAAGBB010000003.1"/>
</dbReference>
<evidence type="ECO:0000256" key="6">
    <source>
        <dbReference type="HAMAP-Rule" id="MF_00267"/>
    </source>
</evidence>
<comment type="function">
    <text evidence="5 6">Cell division inhibitor that blocks the formation of polar Z ring septums. Rapidly oscillates between the poles of the cell to destabilize FtsZ filaments that have formed before they mature into polar Z rings. Prevents FtsZ polymerization.</text>
</comment>
<evidence type="ECO:0000256" key="1">
    <source>
        <dbReference type="ARBA" id="ARBA00006291"/>
    </source>
</evidence>
<name>A0ABS5ET24_9PROT</name>
<evidence type="ECO:0000256" key="4">
    <source>
        <dbReference type="ARBA" id="ARBA00023306"/>
    </source>
</evidence>
<evidence type="ECO:0000256" key="2">
    <source>
        <dbReference type="ARBA" id="ARBA00022618"/>
    </source>
</evidence>
<dbReference type="InterPro" id="IPR007874">
    <property type="entry name" value="MinC_N"/>
</dbReference>
<dbReference type="PANTHER" id="PTHR34108">
    <property type="entry name" value="SEPTUM SITE-DETERMINING PROTEIN MINC"/>
    <property type="match status" value="1"/>
</dbReference>
<sequence>MSAVPQPRIEPFRLRGANFNLLVLRLLDSRIDQVVPALGDQFRRAPGFLRFAPLVVGLADLSVPAAEMDFAGLVTALRALEIVPIGTTGGTPELRQAAIAAGLPPLRQSGSDEPRDPAPAPAAAAEAAPAPPPAAAAPSPPASGAQRPTMIVDQPVRAGQRVWAQGADLIVTGTVNAGAEVIADGNLHVYGTLRGRAIAGGAENTEARIFAQNFDPELVSIAGYYAVREGLAAAPIGRAVQVRLAGESLRFDPIGSGGGG</sequence>
<evidence type="ECO:0000256" key="3">
    <source>
        <dbReference type="ARBA" id="ARBA00023210"/>
    </source>
</evidence>
<keyword evidence="4 6" id="KW-0131">Cell cycle</keyword>
<dbReference type="SUPFAM" id="SSF63848">
    <property type="entry name" value="Cell-division inhibitor MinC, C-terminal domain"/>
    <property type="match status" value="1"/>
</dbReference>
<keyword evidence="2 6" id="KW-0132">Cell division</keyword>
<dbReference type="Gene3D" id="3.30.70.260">
    <property type="match status" value="1"/>
</dbReference>
<evidence type="ECO:0000313" key="10">
    <source>
        <dbReference type="EMBL" id="MBR0663452.1"/>
    </source>
</evidence>
<accession>A0ABS5ET24</accession>
<evidence type="ECO:0000256" key="7">
    <source>
        <dbReference type="SAM" id="MobiDB-lite"/>
    </source>
</evidence>
<evidence type="ECO:0000313" key="11">
    <source>
        <dbReference type="Proteomes" id="UP001196870"/>
    </source>
</evidence>
<protein>
    <recommendedName>
        <fullName evidence="6">Probable septum site-determining protein MinC</fullName>
    </recommendedName>
</protein>
<proteinExistence type="inferred from homology"/>
<reference evidence="11" key="1">
    <citation type="journal article" date="2021" name="Syst. Appl. Microbiol.">
        <title>Roseomonas hellenica sp. nov., isolated from roots of wild-growing Alkanna tinctoria.</title>
        <authorList>
            <person name="Rat A."/>
            <person name="Naranjo H.D."/>
            <person name="Lebbe L."/>
            <person name="Cnockaert M."/>
            <person name="Krigas N."/>
            <person name="Grigoriadou K."/>
            <person name="Maloupa E."/>
            <person name="Willems A."/>
        </authorList>
    </citation>
    <scope>NUCLEOTIDE SEQUENCE [LARGE SCALE GENOMIC DNA]</scope>
    <source>
        <strain evidence="11">LMG 31523</strain>
    </source>
</reference>
<evidence type="ECO:0000259" key="8">
    <source>
        <dbReference type="Pfam" id="PF03775"/>
    </source>
</evidence>
<evidence type="ECO:0000259" key="9">
    <source>
        <dbReference type="Pfam" id="PF05209"/>
    </source>
</evidence>
<dbReference type="NCBIfam" id="TIGR01222">
    <property type="entry name" value="minC"/>
    <property type="match status" value="1"/>
</dbReference>
<dbReference type="InterPro" id="IPR016098">
    <property type="entry name" value="CAP/MinC_C"/>
</dbReference>
<feature type="domain" description="Septum formation inhibitor MinC C-terminal" evidence="8">
    <location>
        <begin position="151"/>
        <end position="250"/>
    </location>
</feature>